<dbReference type="GO" id="GO:0005524">
    <property type="term" value="F:ATP binding"/>
    <property type="evidence" value="ECO:0007669"/>
    <property type="project" value="InterPro"/>
</dbReference>
<protein>
    <submittedName>
        <fullName evidence="4">Threonine--tRNA ligase</fullName>
        <ecNumber evidence="4">6.1.1.3</ecNumber>
    </submittedName>
</protein>
<dbReference type="InterPro" id="IPR045864">
    <property type="entry name" value="aa-tRNA-synth_II/BPL/LPL"/>
</dbReference>
<comment type="similarity">
    <text evidence="1">Belongs to the class-II aminoacyl-tRNA synthetase family.</text>
</comment>
<dbReference type="PANTHER" id="PTHR11451">
    <property type="entry name" value="THREONINE-TRNA LIGASE"/>
    <property type="match status" value="1"/>
</dbReference>
<dbReference type="SUPFAM" id="SSF55681">
    <property type="entry name" value="Class II aaRS and biotin synthetases"/>
    <property type="match status" value="1"/>
</dbReference>
<dbReference type="EMBL" id="MLJW01000275">
    <property type="protein sequence ID" value="OIQ90943.1"/>
    <property type="molecule type" value="Genomic_DNA"/>
</dbReference>
<keyword evidence="4" id="KW-0436">Ligase</keyword>
<dbReference type="GO" id="GO:0004829">
    <property type="term" value="F:threonine-tRNA ligase activity"/>
    <property type="evidence" value="ECO:0007669"/>
    <property type="project" value="UniProtKB-EC"/>
</dbReference>
<dbReference type="InterPro" id="IPR002314">
    <property type="entry name" value="aa-tRNA-synt_IIb"/>
</dbReference>
<dbReference type="AlphaFoldDB" id="A0A1J5RG33"/>
<dbReference type="Gene3D" id="3.30.930.10">
    <property type="entry name" value="Bira Bifunctional Protein, Domain 2"/>
    <property type="match status" value="1"/>
</dbReference>
<evidence type="ECO:0000259" key="3">
    <source>
        <dbReference type="Pfam" id="PF00587"/>
    </source>
</evidence>
<organism evidence="4">
    <name type="scientific">mine drainage metagenome</name>
    <dbReference type="NCBI Taxonomy" id="410659"/>
    <lineage>
        <taxon>unclassified sequences</taxon>
        <taxon>metagenomes</taxon>
        <taxon>ecological metagenomes</taxon>
    </lineage>
</organism>
<feature type="domain" description="Aminoacyl-tRNA synthetase class II (G/ P/ S/T)" evidence="3">
    <location>
        <begin position="94"/>
        <end position="175"/>
    </location>
</feature>
<accession>A0A1J5RG33</accession>
<dbReference type="Pfam" id="PF00587">
    <property type="entry name" value="tRNA-synt_2b"/>
    <property type="match status" value="1"/>
</dbReference>
<dbReference type="InterPro" id="IPR002320">
    <property type="entry name" value="Thr-tRNA-ligase_IIa"/>
</dbReference>
<keyword evidence="2" id="KW-0648">Protein biosynthesis</keyword>
<dbReference type="EC" id="6.1.1.3" evidence="4"/>
<evidence type="ECO:0000313" key="4">
    <source>
        <dbReference type="EMBL" id="OIQ90943.1"/>
    </source>
</evidence>
<dbReference type="PRINTS" id="PR01047">
    <property type="entry name" value="TRNASYNTHTHR"/>
</dbReference>
<dbReference type="SUPFAM" id="SSF52954">
    <property type="entry name" value="Class II aaRS ABD-related"/>
    <property type="match status" value="1"/>
</dbReference>
<evidence type="ECO:0000256" key="1">
    <source>
        <dbReference type="ARBA" id="ARBA00008226"/>
    </source>
</evidence>
<dbReference type="Gene3D" id="3.40.50.800">
    <property type="entry name" value="Anticodon-binding domain"/>
    <property type="match status" value="1"/>
</dbReference>
<evidence type="ECO:0000256" key="2">
    <source>
        <dbReference type="ARBA" id="ARBA00022917"/>
    </source>
</evidence>
<dbReference type="InterPro" id="IPR036621">
    <property type="entry name" value="Anticodon-bd_dom_sf"/>
</dbReference>
<dbReference type="PANTHER" id="PTHR11451:SF44">
    <property type="entry name" value="THREONINE--TRNA LIGASE, CHLOROPLASTIC_MITOCHONDRIAL 2"/>
    <property type="match status" value="1"/>
</dbReference>
<name>A0A1J5RG33_9ZZZZ</name>
<reference evidence="4" key="1">
    <citation type="submission" date="2016-10" db="EMBL/GenBank/DDBJ databases">
        <title>Sequence of Gallionella enrichment culture.</title>
        <authorList>
            <person name="Poehlein A."/>
            <person name="Muehling M."/>
            <person name="Daniel R."/>
        </authorList>
    </citation>
    <scope>NUCLEOTIDE SEQUENCE</scope>
</reference>
<proteinExistence type="inferred from homology"/>
<gene>
    <name evidence="4" type="primary">thrS_9</name>
    <name evidence="4" type="ORF">GALL_271480</name>
</gene>
<comment type="caution">
    <text evidence="4">The sequence shown here is derived from an EMBL/GenBank/DDBJ whole genome shotgun (WGS) entry which is preliminary data.</text>
</comment>
<sequence length="396" mass="43203">MMMAPSHHLRIGAQLDLFHQEDAAPGATYWHAAGAAIRLALLENIRLLWLDTGYLEVATPLLSLLGSRHHEAEVARTSDECLLAPMGDAQLVVTRRPCQFHRQLFEHRTRSLQLLPLRYAELASCHDRTALADLCGLLRQREYCADIGHIYCAVTQIDAEVEAFHEQCLAYLRALDLLGLQSQRVWAARPPPGLDRCAALERFDRVLRSLPADEEVGTSRGLACRMNYVAHDCAGMPWRLGCIKANCVPPPSGLAVLHRSIIGSVERCIALLVERHRNALPPWLAPIQVSVVGGDATAGQRAYEASEHLRAVGLRARIDDAGTTHGACRGDGLGPAQAPFTLIVASGRSERQADVSIVRNASGHLGVFSLQHACRVLGRLCAGPGEVCREGHGRLI</sequence>
<dbReference type="GO" id="GO:0006435">
    <property type="term" value="P:threonyl-tRNA aminoacylation"/>
    <property type="evidence" value="ECO:0007669"/>
    <property type="project" value="InterPro"/>
</dbReference>
<dbReference type="GO" id="GO:0005829">
    <property type="term" value="C:cytosol"/>
    <property type="evidence" value="ECO:0007669"/>
    <property type="project" value="TreeGrafter"/>
</dbReference>